<proteinExistence type="predicted"/>
<evidence type="ECO:0000313" key="1">
    <source>
        <dbReference type="EMBL" id="TDU34296.1"/>
    </source>
</evidence>
<dbReference type="Proteomes" id="UP000294689">
    <property type="component" value="Unassembled WGS sequence"/>
</dbReference>
<reference evidence="1 2" key="1">
    <citation type="submission" date="2019-03" db="EMBL/GenBank/DDBJ databases">
        <title>Genomic Encyclopedia of Archaeal and Bacterial Type Strains, Phase II (KMG-II): from individual species to whole genera.</title>
        <authorList>
            <person name="Goeker M."/>
        </authorList>
    </citation>
    <scope>NUCLEOTIDE SEQUENCE [LARGE SCALE GENOMIC DNA]</scope>
    <source>
        <strain evidence="1 2">DSM 28135</strain>
    </source>
</reference>
<sequence>MCYRHFSHLGLPPETTGDWGILGVSAVHETNTIKLSIDIGNLSRFTMINTILIT</sequence>
<keyword evidence="2" id="KW-1185">Reference proteome</keyword>
<gene>
    <name evidence="1" type="ORF">BXY82_2961</name>
</gene>
<organism evidence="1 2">
    <name type="scientific">Gelidibacter sediminis</name>
    <dbReference type="NCBI Taxonomy" id="1608710"/>
    <lineage>
        <taxon>Bacteria</taxon>
        <taxon>Pseudomonadati</taxon>
        <taxon>Bacteroidota</taxon>
        <taxon>Flavobacteriia</taxon>
        <taxon>Flavobacteriales</taxon>
        <taxon>Flavobacteriaceae</taxon>
        <taxon>Gelidibacter</taxon>
    </lineage>
</organism>
<accession>A0A4V6Q4G0</accession>
<evidence type="ECO:0000313" key="2">
    <source>
        <dbReference type="Proteomes" id="UP000294689"/>
    </source>
</evidence>
<dbReference type="EMBL" id="SOBW01000010">
    <property type="protein sequence ID" value="TDU34296.1"/>
    <property type="molecule type" value="Genomic_DNA"/>
</dbReference>
<dbReference type="AlphaFoldDB" id="A0A4V6Q4G0"/>
<name>A0A4V6Q4G0_9FLAO</name>
<protein>
    <submittedName>
        <fullName evidence="1">Uncharacterized protein</fullName>
    </submittedName>
</protein>
<comment type="caution">
    <text evidence="1">The sequence shown here is derived from an EMBL/GenBank/DDBJ whole genome shotgun (WGS) entry which is preliminary data.</text>
</comment>